<reference evidence="1 2" key="1">
    <citation type="journal article" date="2012" name="J. Bacteriol.">
        <title>Draft Genome Sequence of Cecembia lonarensis Strain LW9T, Isolated from Lonar Lake, a Haloalkaline Lake in India.</title>
        <authorList>
            <person name="Shivaji S."/>
            <person name="Ara S."/>
            <person name="Singh A."/>
            <person name="Pinnaka A.K."/>
        </authorList>
    </citation>
    <scope>NUCLEOTIDE SEQUENCE [LARGE SCALE GENOMIC DNA]</scope>
    <source>
        <strain evidence="1 2">LW9</strain>
    </source>
</reference>
<keyword evidence="2" id="KW-1185">Reference proteome</keyword>
<proteinExistence type="predicted"/>
<organism evidence="1 2">
    <name type="scientific">Cecembia lonarensis (strain CCUG 58316 / KCTC 22772 / LW9)</name>
    <dbReference type="NCBI Taxonomy" id="1225176"/>
    <lineage>
        <taxon>Bacteria</taxon>
        <taxon>Pseudomonadati</taxon>
        <taxon>Bacteroidota</taxon>
        <taxon>Cytophagia</taxon>
        <taxon>Cytophagales</taxon>
        <taxon>Cyclobacteriaceae</taxon>
        <taxon>Cecembia</taxon>
    </lineage>
</organism>
<protein>
    <submittedName>
        <fullName evidence="1">Uncharacterized protein</fullName>
    </submittedName>
</protein>
<evidence type="ECO:0000313" key="2">
    <source>
        <dbReference type="Proteomes" id="UP000004478"/>
    </source>
</evidence>
<dbReference type="Proteomes" id="UP000004478">
    <property type="component" value="Unassembled WGS sequence"/>
</dbReference>
<name>K1LU56_CECL9</name>
<dbReference type="AlphaFoldDB" id="K1LU56"/>
<dbReference type="EMBL" id="AMGM01000104">
    <property type="protein sequence ID" value="EKB47649.1"/>
    <property type="molecule type" value="Genomic_DNA"/>
</dbReference>
<accession>K1LU56</accession>
<evidence type="ECO:0000313" key="1">
    <source>
        <dbReference type="EMBL" id="EKB47649.1"/>
    </source>
</evidence>
<sequence>MAKFDSCLRYMKLVETNINDNYRQNSSFITKPISKIVFLRL</sequence>
<gene>
    <name evidence="1" type="ORF">B879_03750</name>
</gene>
<comment type="caution">
    <text evidence="1">The sequence shown here is derived from an EMBL/GenBank/DDBJ whole genome shotgun (WGS) entry which is preliminary data.</text>
</comment>